<organism evidence="14 15">
    <name type="scientific">Meganyctiphanes norvegica</name>
    <name type="common">Northern krill</name>
    <name type="synonym">Thysanopoda norvegica</name>
    <dbReference type="NCBI Taxonomy" id="48144"/>
    <lineage>
        <taxon>Eukaryota</taxon>
        <taxon>Metazoa</taxon>
        <taxon>Ecdysozoa</taxon>
        <taxon>Arthropoda</taxon>
        <taxon>Crustacea</taxon>
        <taxon>Multicrustacea</taxon>
        <taxon>Malacostraca</taxon>
        <taxon>Eumalacostraca</taxon>
        <taxon>Eucarida</taxon>
        <taxon>Euphausiacea</taxon>
        <taxon>Euphausiidae</taxon>
        <taxon>Meganyctiphanes</taxon>
    </lineage>
</organism>
<evidence type="ECO:0000259" key="13">
    <source>
        <dbReference type="PROSITE" id="PS51188"/>
    </source>
</evidence>
<dbReference type="GO" id="GO:0051082">
    <property type="term" value="F:unfolded protein binding"/>
    <property type="evidence" value="ECO:0007669"/>
    <property type="project" value="InterPro"/>
</dbReference>
<evidence type="ECO:0000256" key="4">
    <source>
        <dbReference type="ARBA" id="ARBA00022723"/>
    </source>
</evidence>
<keyword evidence="15" id="KW-1185">Reference proteome</keyword>
<dbReference type="PRINTS" id="PR00625">
    <property type="entry name" value="JDOMAIN"/>
</dbReference>
<feature type="domain" description="CR-type" evidence="13">
    <location>
        <begin position="126"/>
        <end position="209"/>
    </location>
</feature>
<comment type="caution">
    <text evidence="14">The sequence shown here is derived from an EMBL/GenBank/DDBJ whole genome shotgun (WGS) entry which is preliminary data.</text>
</comment>
<dbReference type="CDD" id="cd10719">
    <property type="entry name" value="DnaJ_zf"/>
    <property type="match status" value="1"/>
</dbReference>
<dbReference type="InterPro" id="IPR001623">
    <property type="entry name" value="DnaJ_domain"/>
</dbReference>
<evidence type="ECO:0000259" key="12">
    <source>
        <dbReference type="PROSITE" id="PS50076"/>
    </source>
</evidence>
<dbReference type="SUPFAM" id="SSF46565">
    <property type="entry name" value="Chaperone J-domain"/>
    <property type="match status" value="1"/>
</dbReference>
<evidence type="ECO:0000256" key="8">
    <source>
        <dbReference type="ARBA" id="ARBA00023136"/>
    </source>
</evidence>
<dbReference type="InterPro" id="IPR002939">
    <property type="entry name" value="DnaJ_C"/>
</dbReference>
<evidence type="ECO:0000256" key="9">
    <source>
        <dbReference type="ARBA" id="ARBA00023288"/>
    </source>
</evidence>
<dbReference type="EMBL" id="CAXKWB010014937">
    <property type="protein sequence ID" value="CAL4112193.1"/>
    <property type="molecule type" value="Genomic_DNA"/>
</dbReference>
<feature type="zinc finger region" description="CR-type" evidence="10">
    <location>
        <begin position="126"/>
        <end position="209"/>
    </location>
</feature>
<name>A0AAV2R278_MEGNR</name>
<comment type="subcellular location">
    <subcellularLocation>
        <location evidence="1">Membrane</location>
        <topology evidence="1">Lipid-anchor</topology>
    </subcellularLocation>
</comment>
<dbReference type="PROSITE" id="PS50076">
    <property type="entry name" value="DNAJ_2"/>
    <property type="match status" value="1"/>
</dbReference>
<dbReference type="GO" id="GO:0030544">
    <property type="term" value="F:Hsp70 protein binding"/>
    <property type="evidence" value="ECO:0007669"/>
    <property type="project" value="InterPro"/>
</dbReference>
<dbReference type="SUPFAM" id="SSF57938">
    <property type="entry name" value="DnaJ/Hsp40 cysteine-rich domain"/>
    <property type="match status" value="1"/>
</dbReference>
<dbReference type="GO" id="GO:0016020">
    <property type="term" value="C:membrane"/>
    <property type="evidence" value="ECO:0007669"/>
    <property type="project" value="UniProtKB-SubCell"/>
</dbReference>
<dbReference type="Pfam" id="PF01556">
    <property type="entry name" value="DnaJ_C"/>
    <property type="match status" value="1"/>
</dbReference>
<dbReference type="InterPro" id="IPR012724">
    <property type="entry name" value="DnaJ"/>
</dbReference>
<keyword evidence="7 10" id="KW-0862">Zinc</keyword>
<accession>A0AAV2R278</accession>
<dbReference type="Pfam" id="PF00684">
    <property type="entry name" value="DnaJ_CXXCXGXG"/>
    <property type="match status" value="1"/>
</dbReference>
<dbReference type="InterPro" id="IPR036410">
    <property type="entry name" value="HSP_DnaJ_Cys-rich_dom_sf"/>
</dbReference>
<dbReference type="SMART" id="SM00271">
    <property type="entry name" value="DnaJ"/>
    <property type="match status" value="1"/>
</dbReference>
<keyword evidence="2" id="KW-0488">Methylation</keyword>
<dbReference type="InterPro" id="IPR044713">
    <property type="entry name" value="DNJA1/2-like"/>
</dbReference>
<keyword evidence="4 10" id="KW-0479">Metal-binding</keyword>
<dbReference type="CDD" id="cd06257">
    <property type="entry name" value="DnaJ"/>
    <property type="match status" value="1"/>
</dbReference>
<evidence type="ECO:0000313" key="15">
    <source>
        <dbReference type="Proteomes" id="UP001497623"/>
    </source>
</evidence>
<feature type="domain" description="J" evidence="12">
    <location>
        <begin position="6"/>
        <end position="68"/>
    </location>
</feature>
<evidence type="ECO:0000256" key="6">
    <source>
        <dbReference type="ARBA" id="ARBA00022771"/>
    </source>
</evidence>
<evidence type="ECO:0000256" key="5">
    <source>
        <dbReference type="ARBA" id="ARBA00022737"/>
    </source>
</evidence>
<reference evidence="14 15" key="1">
    <citation type="submission" date="2024-05" db="EMBL/GenBank/DDBJ databases">
        <authorList>
            <person name="Wallberg A."/>
        </authorList>
    </citation>
    <scope>NUCLEOTIDE SEQUENCE [LARGE SCALE GENOMIC DNA]</scope>
</reference>
<evidence type="ECO:0000313" key="14">
    <source>
        <dbReference type="EMBL" id="CAL4112193.1"/>
    </source>
</evidence>
<dbReference type="InterPro" id="IPR008971">
    <property type="entry name" value="HSP40/DnaJ_pept-bd"/>
</dbReference>
<dbReference type="GO" id="GO:0009408">
    <property type="term" value="P:response to heat"/>
    <property type="evidence" value="ECO:0007669"/>
    <property type="project" value="InterPro"/>
</dbReference>
<evidence type="ECO:0000256" key="10">
    <source>
        <dbReference type="PROSITE-ProRule" id="PRU00546"/>
    </source>
</evidence>
<dbReference type="PROSITE" id="PS00636">
    <property type="entry name" value="DNAJ_1"/>
    <property type="match status" value="1"/>
</dbReference>
<dbReference type="InterPro" id="IPR001305">
    <property type="entry name" value="HSP_DnaJ_Cys-rich_dom"/>
</dbReference>
<dbReference type="GO" id="GO:0008270">
    <property type="term" value="F:zinc ion binding"/>
    <property type="evidence" value="ECO:0007669"/>
    <property type="project" value="UniProtKB-KW"/>
</dbReference>
<dbReference type="FunFam" id="2.60.260.20:FF:000003">
    <property type="entry name" value="DnaJ subfamily A member 2"/>
    <property type="match status" value="1"/>
</dbReference>
<dbReference type="Proteomes" id="UP001497623">
    <property type="component" value="Unassembled WGS sequence"/>
</dbReference>
<proteinExistence type="inferred from homology"/>
<dbReference type="PANTHER" id="PTHR43888">
    <property type="entry name" value="DNAJ-LIKE-2, ISOFORM A-RELATED"/>
    <property type="match status" value="1"/>
</dbReference>
<keyword evidence="6 10" id="KW-0863">Zinc-finger</keyword>
<dbReference type="HAMAP" id="MF_01152">
    <property type="entry name" value="DnaJ"/>
    <property type="match status" value="1"/>
</dbReference>
<keyword evidence="5" id="KW-0677">Repeat</keyword>
<keyword evidence="3" id="KW-0597">Phosphoprotein</keyword>
<protein>
    <submittedName>
        <fullName evidence="14">Uncharacterized protein</fullName>
    </submittedName>
</protein>
<dbReference type="InterPro" id="IPR018253">
    <property type="entry name" value="DnaJ_domain_CS"/>
</dbReference>
<dbReference type="PROSITE" id="PS51188">
    <property type="entry name" value="ZF_CR"/>
    <property type="match status" value="1"/>
</dbReference>
<dbReference type="GO" id="GO:0005524">
    <property type="term" value="F:ATP binding"/>
    <property type="evidence" value="ECO:0007669"/>
    <property type="project" value="InterPro"/>
</dbReference>
<keyword evidence="9" id="KW-0449">Lipoprotein</keyword>
<sequence length="401" mass="44947">MVKETAYYDILCVKPTANNDELKKAYRKLALKYHPDKNPNEGERFKNISQAYEVLSNPEKRKLYDAAGEQGIKEGGTGGGGGGFSSPMDIFDMFFGGGMGRGRQREKKVKDVIHQMSVSLEELYNGTLRKLALQKHVICSKCEGQGGKKPPEKCPTCRGTGMQVRIQQLGPGMVSQVQSMCGDCRGQGERINPKDRCKTCEGRKVVKDRKILEVHVDKGMEDGQKVVFAGEGDQEPGLEPGDIIIVLDEKEHDVFRRVGNDLTMQMHISLVEAICGFNRPIKTLEENRTIVITTIPGEVIRNAEVKCVLGEGMPQYKNPFEKGRLLVQFMVDFPDKIPLDHIPQLEKILPPRSEIIIPDDSEECQLVELDRSQRRRQNNSMYDEDDDEGPGGRQHVQCQAS</sequence>
<dbReference type="FunFam" id="1.10.287.110:FF:000014">
    <property type="entry name" value="dnaJ homolog subfamily A member 1"/>
    <property type="match status" value="1"/>
</dbReference>
<dbReference type="Gene3D" id="1.10.287.110">
    <property type="entry name" value="DnaJ domain"/>
    <property type="match status" value="1"/>
</dbReference>
<dbReference type="Gene3D" id="2.60.260.20">
    <property type="entry name" value="Urease metallochaperone UreE, N-terminal domain"/>
    <property type="match status" value="2"/>
</dbReference>
<evidence type="ECO:0000256" key="11">
    <source>
        <dbReference type="SAM" id="MobiDB-lite"/>
    </source>
</evidence>
<dbReference type="FunFam" id="2.10.230.10:FF:000005">
    <property type="entry name" value="DnaJ homolog subfamily A member 1"/>
    <property type="match status" value="1"/>
</dbReference>
<evidence type="ECO:0000256" key="1">
    <source>
        <dbReference type="ARBA" id="ARBA00004635"/>
    </source>
</evidence>
<dbReference type="InterPro" id="IPR036869">
    <property type="entry name" value="J_dom_sf"/>
</dbReference>
<dbReference type="SUPFAM" id="SSF49493">
    <property type="entry name" value="HSP40/DnaJ peptide-binding domain"/>
    <property type="match status" value="2"/>
</dbReference>
<gene>
    <name evidence="14" type="ORF">MNOR_LOCUS19817</name>
</gene>
<evidence type="ECO:0000256" key="3">
    <source>
        <dbReference type="ARBA" id="ARBA00022553"/>
    </source>
</evidence>
<dbReference type="AlphaFoldDB" id="A0AAV2R278"/>
<feature type="region of interest" description="Disordered" evidence="11">
    <location>
        <begin position="367"/>
        <end position="401"/>
    </location>
</feature>
<evidence type="ECO:0000256" key="7">
    <source>
        <dbReference type="ARBA" id="ARBA00022833"/>
    </source>
</evidence>
<keyword evidence="8" id="KW-0472">Membrane</keyword>
<dbReference type="Gene3D" id="2.10.230.10">
    <property type="entry name" value="Heat shock protein DnaJ, cysteine-rich domain"/>
    <property type="match status" value="1"/>
</dbReference>
<dbReference type="GO" id="GO:0006457">
    <property type="term" value="P:protein folding"/>
    <property type="evidence" value="ECO:0007669"/>
    <property type="project" value="InterPro"/>
</dbReference>
<dbReference type="Pfam" id="PF00226">
    <property type="entry name" value="DnaJ"/>
    <property type="match status" value="1"/>
</dbReference>
<evidence type="ECO:0000256" key="2">
    <source>
        <dbReference type="ARBA" id="ARBA00022481"/>
    </source>
</evidence>
<dbReference type="CDD" id="cd10747">
    <property type="entry name" value="DnaJ_C"/>
    <property type="match status" value="1"/>
</dbReference>